<evidence type="ECO:0000256" key="4">
    <source>
        <dbReference type="ARBA" id="ARBA00022984"/>
    </source>
</evidence>
<dbReference type="EMBL" id="BMJI01000011">
    <property type="protein sequence ID" value="GGC92747.1"/>
    <property type="molecule type" value="Genomic_DNA"/>
</dbReference>
<dbReference type="Gene3D" id="2.60.40.3710">
    <property type="match status" value="1"/>
</dbReference>
<comment type="pathway">
    <text evidence="1 7">Cell wall biogenesis; peptidoglycan biosynthesis.</text>
</comment>
<evidence type="ECO:0000313" key="10">
    <source>
        <dbReference type="Proteomes" id="UP000597761"/>
    </source>
</evidence>
<feature type="domain" description="L,D-TPase catalytic" evidence="8">
    <location>
        <begin position="194"/>
        <end position="321"/>
    </location>
</feature>
<keyword evidence="10" id="KW-1185">Reference proteome</keyword>
<evidence type="ECO:0000259" key="8">
    <source>
        <dbReference type="PROSITE" id="PS52029"/>
    </source>
</evidence>
<protein>
    <recommendedName>
        <fullName evidence="8">L,D-TPase catalytic domain-containing protein</fullName>
    </recommendedName>
</protein>
<evidence type="ECO:0000256" key="5">
    <source>
        <dbReference type="ARBA" id="ARBA00023315"/>
    </source>
</evidence>
<evidence type="ECO:0000256" key="1">
    <source>
        <dbReference type="ARBA" id="ARBA00004752"/>
    </source>
</evidence>
<dbReference type="InterPro" id="IPR041280">
    <property type="entry name" value="Big_10"/>
</dbReference>
<dbReference type="InterPro" id="IPR005490">
    <property type="entry name" value="LD_TPept_cat_dom"/>
</dbReference>
<name>A0ABQ1P864_9MICC</name>
<dbReference type="PANTHER" id="PTHR30582">
    <property type="entry name" value="L,D-TRANSPEPTIDASE"/>
    <property type="match status" value="1"/>
</dbReference>
<dbReference type="Gene3D" id="2.60.40.3780">
    <property type="match status" value="1"/>
</dbReference>
<reference evidence="10" key="1">
    <citation type="journal article" date="2019" name="Int. J. Syst. Evol. Microbiol.">
        <title>The Global Catalogue of Microorganisms (GCM) 10K type strain sequencing project: providing services to taxonomists for standard genome sequencing and annotation.</title>
        <authorList>
            <consortium name="The Broad Institute Genomics Platform"/>
            <consortium name="The Broad Institute Genome Sequencing Center for Infectious Disease"/>
            <person name="Wu L."/>
            <person name="Ma J."/>
        </authorList>
    </citation>
    <scope>NUCLEOTIDE SEQUENCE [LARGE SCALE GENOMIC DNA]</scope>
    <source>
        <strain evidence="10">CGMCC 1.15480</strain>
    </source>
</reference>
<dbReference type="InterPro" id="IPR050979">
    <property type="entry name" value="LD-transpeptidase"/>
</dbReference>
<dbReference type="InterPro" id="IPR038063">
    <property type="entry name" value="Transpep_catalytic_dom"/>
</dbReference>
<accession>A0ABQ1P864</accession>
<dbReference type="PROSITE" id="PS52029">
    <property type="entry name" value="LD_TPASE"/>
    <property type="match status" value="1"/>
</dbReference>
<dbReference type="Proteomes" id="UP000597761">
    <property type="component" value="Unassembled WGS sequence"/>
</dbReference>
<dbReference type="CDD" id="cd13432">
    <property type="entry name" value="LDT_IgD_like_2"/>
    <property type="match status" value="1"/>
</dbReference>
<evidence type="ECO:0000256" key="3">
    <source>
        <dbReference type="ARBA" id="ARBA00022960"/>
    </source>
</evidence>
<keyword evidence="5" id="KW-0012">Acyltransferase</keyword>
<feature type="active site" description="Proton donor/acceptor" evidence="7">
    <location>
        <position position="278"/>
    </location>
</feature>
<gene>
    <name evidence="9" type="ORF">GCM10011512_19780</name>
</gene>
<keyword evidence="4 7" id="KW-0573">Peptidoglycan synthesis</keyword>
<sequence>MATNPTADAVEVNPVTPVTVKAAHGTLADVSLTAADGTPVKGATSGAGAAWSSSGRLAFDTAYTLAYTTKDTAGATRTQTQQFTTVAAQNEADAIVYPSAEMKTVGVGQPIQFRFSEPVLNRDAVEKAIAITSSAGQKGDFHWYSNQVVRFRAPQYWKAHSTLTIDAKLFGVDLGNGQIGNQDYHQTIRIGDEKIAVADSATHRMTISVNGKQVGGYAVSLGDEEWPSTYGTKVIMDQHVTTKFNAGTIGLKPGDPKYYPPLTVHYASRISNGGEFIHQALPSAQPLLGLINVSHGCIGMSPTGAKWVYDNMTAGDVVIIKNTGYGPMEPTDGFGDWNVPWSAWAN</sequence>
<dbReference type="CDD" id="cd16913">
    <property type="entry name" value="YkuD_like"/>
    <property type="match status" value="1"/>
</dbReference>
<evidence type="ECO:0000256" key="6">
    <source>
        <dbReference type="ARBA" id="ARBA00023316"/>
    </source>
</evidence>
<evidence type="ECO:0000256" key="2">
    <source>
        <dbReference type="ARBA" id="ARBA00022679"/>
    </source>
</evidence>
<dbReference type="PANTHER" id="PTHR30582:SF2">
    <property type="entry name" value="L,D-TRANSPEPTIDASE YCIB-RELATED"/>
    <property type="match status" value="1"/>
</dbReference>
<evidence type="ECO:0000313" key="9">
    <source>
        <dbReference type="EMBL" id="GGC92747.1"/>
    </source>
</evidence>
<organism evidence="9 10">
    <name type="scientific">Tersicoccus solisilvae</name>
    <dbReference type="NCBI Taxonomy" id="1882339"/>
    <lineage>
        <taxon>Bacteria</taxon>
        <taxon>Bacillati</taxon>
        <taxon>Actinomycetota</taxon>
        <taxon>Actinomycetes</taxon>
        <taxon>Micrococcales</taxon>
        <taxon>Micrococcaceae</taxon>
        <taxon>Tersicoccus</taxon>
    </lineage>
</organism>
<dbReference type="Pfam" id="PF17964">
    <property type="entry name" value="Big_10"/>
    <property type="match status" value="1"/>
</dbReference>
<keyword evidence="3 7" id="KW-0133">Cell shape</keyword>
<dbReference type="SUPFAM" id="SSF141523">
    <property type="entry name" value="L,D-transpeptidase catalytic domain-like"/>
    <property type="match status" value="1"/>
</dbReference>
<evidence type="ECO:0000256" key="7">
    <source>
        <dbReference type="PROSITE-ProRule" id="PRU01373"/>
    </source>
</evidence>
<dbReference type="Gene3D" id="2.40.440.10">
    <property type="entry name" value="L,D-transpeptidase catalytic domain-like"/>
    <property type="match status" value="1"/>
</dbReference>
<comment type="caution">
    <text evidence="9">The sequence shown here is derived from an EMBL/GenBank/DDBJ whole genome shotgun (WGS) entry which is preliminary data.</text>
</comment>
<feature type="active site" description="Nucleophile" evidence="7">
    <location>
        <position position="297"/>
    </location>
</feature>
<keyword evidence="6 7" id="KW-0961">Cell wall biogenesis/degradation</keyword>
<dbReference type="Pfam" id="PF03734">
    <property type="entry name" value="YkuD"/>
    <property type="match status" value="1"/>
</dbReference>
<proteinExistence type="predicted"/>
<keyword evidence="2" id="KW-0808">Transferase</keyword>